<evidence type="ECO:0000313" key="8">
    <source>
        <dbReference type="Proteomes" id="UP000054558"/>
    </source>
</evidence>
<dbReference type="GO" id="GO:0016121">
    <property type="term" value="P:carotene catabolic process"/>
    <property type="evidence" value="ECO:0000318"/>
    <property type="project" value="GO_Central"/>
</dbReference>
<dbReference type="GO" id="GO:0046872">
    <property type="term" value="F:metal ion binding"/>
    <property type="evidence" value="ECO:0007669"/>
    <property type="project" value="UniProtKB-KW"/>
</dbReference>
<feature type="binding site" evidence="5">
    <location>
        <position position="675"/>
    </location>
    <ligand>
        <name>Fe cation</name>
        <dbReference type="ChEBI" id="CHEBI:24875"/>
        <note>catalytic</note>
    </ligand>
</feature>
<dbReference type="OrthoDB" id="1069523at2759"/>
<dbReference type="InterPro" id="IPR004294">
    <property type="entry name" value="Carotenoid_Oase"/>
</dbReference>
<accession>A0A1Y1HX13</accession>
<reference evidence="7 8" key="1">
    <citation type="journal article" date="2014" name="Nat. Commun.">
        <title>Klebsormidium flaccidum genome reveals primary factors for plant terrestrial adaptation.</title>
        <authorList>
            <person name="Hori K."/>
            <person name="Maruyama F."/>
            <person name="Fujisawa T."/>
            <person name="Togashi T."/>
            <person name="Yamamoto N."/>
            <person name="Seo M."/>
            <person name="Sato S."/>
            <person name="Yamada T."/>
            <person name="Mori H."/>
            <person name="Tajima N."/>
            <person name="Moriyama T."/>
            <person name="Ikeuchi M."/>
            <person name="Watanabe M."/>
            <person name="Wada H."/>
            <person name="Kobayashi K."/>
            <person name="Saito M."/>
            <person name="Masuda T."/>
            <person name="Sasaki-Sekimoto Y."/>
            <person name="Mashiguchi K."/>
            <person name="Awai K."/>
            <person name="Shimojima M."/>
            <person name="Masuda S."/>
            <person name="Iwai M."/>
            <person name="Nobusawa T."/>
            <person name="Narise T."/>
            <person name="Kondo S."/>
            <person name="Saito H."/>
            <person name="Sato R."/>
            <person name="Murakawa M."/>
            <person name="Ihara Y."/>
            <person name="Oshima-Yamada Y."/>
            <person name="Ohtaka K."/>
            <person name="Satoh M."/>
            <person name="Sonobe K."/>
            <person name="Ishii M."/>
            <person name="Ohtani R."/>
            <person name="Kanamori-Sato M."/>
            <person name="Honoki R."/>
            <person name="Miyazaki D."/>
            <person name="Mochizuki H."/>
            <person name="Umetsu J."/>
            <person name="Higashi K."/>
            <person name="Shibata D."/>
            <person name="Kamiya Y."/>
            <person name="Sato N."/>
            <person name="Nakamura Y."/>
            <person name="Tabata S."/>
            <person name="Ida S."/>
            <person name="Kurokawa K."/>
            <person name="Ohta H."/>
        </authorList>
    </citation>
    <scope>NUCLEOTIDE SEQUENCE [LARGE SCALE GENOMIC DNA]</scope>
    <source>
        <strain evidence="7 8">NIES-2285</strain>
    </source>
</reference>
<dbReference type="PANTHER" id="PTHR10543:SF142">
    <property type="entry name" value="OS06G0162550 PROTEIN"/>
    <property type="match status" value="1"/>
</dbReference>
<evidence type="ECO:0000256" key="2">
    <source>
        <dbReference type="ARBA" id="ARBA00022723"/>
    </source>
</evidence>
<sequence>MASSACISSQALSVSRSTHCPQQTHSHQPHFSLTSALVPCHLRGAAFASTFLPTASALQSSPNGRIRESRCPRVQRRFAIRAQSHGDEVSPNQPPTTTGTALLDRPVESVTTTSTGSDLQEKDKVGKAFNVGGKPPEKGGGIAGLVGSVSERAVSNLIGLLYKPVEETNPILEGNFAPVNEIGKRARVDVIEGAIPADFPAGAYVRVGPNPYFPQRTLKSPLGRTAHHWFEGDGMLHATSFEKNDSEEQAVFYKNKYLDTPGLRLEKERGRPLFLGTVDCDQGTLIANALLNQARFGAGNKNTANTSVVLHSGKVYAAWEGGSPTIFSLPDLETQGFPEWFEGWKRPVTAHPKVDPVTNEMMFFGFDVPKPHAVYGVLSPEGEIVHKVDLNFERATFMHDMAITEKYTLFLDLPLTLSTERLKEGKPLIDFETDSFARVGVIPRFGNQDSLKWFDVQAGFAFHVLNAFEDGDEVVLHGQRSRSVGLTPPRGMTPQDYFRRGIRPTPAESAEDPLLDGGLVNNLYEWRLDMQTGETNERMLSDWKVSGDFPRVNENHLGRRTKYGYVAVHDIEACIEAALPLYGGIGKFHIPANAKESELPVRMDLHTFGPGRFGGEPVFVPRPGGKDEDDGWLVTYVYDENTNESEMYIIDAKEVDKEAPTARIKIPQRIPYGFHGQWIPA</sequence>
<evidence type="ECO:0000256" key="6">
    <source>
        <dbReference type="SAM" id="MobiDB-lite"/>
    </source>
</evidence>
<dbReference type="OMA" id="SHPKKIC"/>
<evidence type="ECO:0008006" key="9">
    <source>
        <dbReference type="Google" id="ProtNLM"/>
    </source>
</evidence>
<gene>
    <name evidence="7" type="ORF">KFL_000820180</name>
</gene>
<feature type="compositionally biased region" description="Polar residues" evidence="6">
    <location>
        <begin position="109"/>
        <end position="118"/>
    </location>
</feature>
<keyword evidence="3" id="KW-0560">Oxidoreductase</keyword>
<dbReference type="AlphaFoldDB" id="A0A1Y1HX13"/>
<keyword evidence="8" id="KW-1185">Reference proteome</keyword>
<name>A0A1Y1HX13_KLENI</name>
<protein>
    <recommendedName>
        <fullName evidence="9">Carotenoid oxygenase</fullName>
    </recommendedName>
</protein>
<dbReference type="GO" id="GO:0009570">
    <property type="term" value="C:chloroplast stroma"/>
    <property type="evidence" value="ECO:0000318"/>
    <property type="project" value="GO_Central"/>
</dbReference>
<dbReference type="PANTHER" id="PTHR10543">
    <property type="entry name" value="BETA-CAROTENE DIOXYGENASE"/>
    <property type="match status" value="1"/>
</dbReference>
<organism evidence="7 8">
    <name type="scientific">Klebsormidium nitens</name>
    <name type="common">Green alga</name>
    <name type="synonym">Ulothrix nitens</name>
    <dbReference type="NCBI Taxonomy" id="105231"/>
    <lineage>
        <taxon>Eukaryota</taxon>
        <taxon>Viridiplantae</taxon>
        <taxon>Streptophyta</taxon>
        <taxon>Klebsormidiophyceae</taxon>
        <taxon>Klebsormidiales</taxon>
        <taxon>Klebsormidiaceae</taxon>
        <taxon>Klebsormidium</taxon>
    </lineage>
</organism>
<evidence type="ECO:0000256" key="3">
    <source>
        <dbReference type="ARBA" id="ARBA00022964"/>
    </source>
</evidence>
<evidence type="ECO:0000313" key="7">
    <source>
        <dbReference type="EMBL" id="GAQ81511.1"/>
    </source>
</evidence>
<dbReference type="Pfam" id="PF03055">
    <property type="entry name" value="RPE65"/>
    <property type="match status" value="1"/>
</dbReference>
<feature type="region of interest" description="Disordered" evidence="6">
    <location>
        <begin position="82"/>
        <end position="119"/>
    </location>
</feature>
<dbReference type="Proteomes" id="UP000054558">
    <property type="component" value="Unassembled WGS sequence"/>
</dbReference>
<keyword evidence="2 5" id="KW-0479">Metal-binding</keyword>
<comment type="cofactor">
    <cofactor evidence="5">
        <name>Fe(2+)</name>
        <dbReference type="ChEBI" id="CHEBI:29033"/>
    </cofactor>
    <text evidence="5">Binds 1 Fe(2+) ion per subunit.</text>
</comment>
<feature type="binding site" evidence="5">
    <location>
        <position position="351"/>
    </location>
    <ligand>
        <name>Fe cation</name>
        <dbReference type="ChEBI" id="CHEBI:24875"/>
        <note>catalytic</note>
    </ligand>
</feature>
<proteinExistence type="inferred from homology"/>
<feature type="binding site" evidence="5">
    <location>
        <position position="463"/>
    </location>
    <ligand>
        <name>Fe cation</name>
        <dbReference type="ChEBI" id="CHEBI:24875"/>
        <note>catalytic</note>
    </ligand>
</feature>
<dbReference type="STRING" id="105231.A0A1Y1HX13"/>
<evidence type="ECO:0000256" key="5">
    <source>
        <dbReference type="PIRSR" id="PIRSR604294-1"/>
    </source>
</evidence>
<dbReference type="GO" id="GO:0010436">
    <property type="term" value="F:carotenoid dioxygenase activity"/>
    <property type="evidence" value="ECO:0000318"/>
    <property type="project" value="GO_Central"/>
</dbReference>
<feature type="binding site" evidence="5">
    <location>
        <position position="399"/>
    </location>
    <ligand>
        <name>Fe cation</name>
        <dbReference type="ChEBI" id="CHEBI:24875"/>
        <note>catalytic</note>
    </ligand>
</feature>
<dbReference type="EMBL" id="DF237031">
    <property type="protein sequence ID" value="GAQ81511.1"/>
    <property type="molecule type" value="Genomic_DNA"/>
</dbReference>
<evidence type="ECO:0000256" key="1">
    <source>
        <dbReference type="ARBA" id="ARBA00006787"/>
    </source>
</evidence>
<comment type="similarity">
    <text evidence="1">Belongs to the carotenoid oxygenase family.</text>
</comment>
<keyword evidence="3" id="KW-0223">Dioxygenase</keyword>
<evidence type="ECO:0000256" key="4">
    <source>
        <dbReference type="ARBA" id="ARBA00023004"/>
    </source>
</evidence>
<keyword evidence="4 5" id="KW-0408">Iron</keyword>